<dbReference type="EMBL" id="JAXQNO010000011">
    <property type="protein sequence ID" value="KAK4789115.1"/>
    <property type="molecule type" value="Genomic_DNA"/>
</dbReference>
<dbReference type="PANTHER" id="PTHR38519">
    <property type="entry name" value="PRA1 FAMILY PROTEIN"/>
    <property type="match status" value="1"/>
</dbReference>
<feature type="transmembrane region" description="Helical" evidence="8">
    <location>
        <begin position="62"/>
        <end position="81"/>
    </location>
</feature>
<dbReference type="Proteomes" id="UP001346149">
    <property type="component" value="Unassembled WGS sequence"/>
</dbReference>
<evidence type="ECO:0000256" key="5">
    <source>
        <dbReference type="ARBA" id="ARBA00022989"/>
    </source>
</evidence>
<feature type="transmembrane region" description="Helical" evidence="8">
    <location>
        <begin position="88"/>
        <end position="108"/>
    </location>
</feature>
<feature type="compositionally biased region" description="Polar residues" evidence="7">
    <location>
        <begin position="392"/>
        <end position="404"/>
    </location>
</feature>
<feature type="compositionally biased region" description="Polar residues" evidence="7">
    <location>
        <begin position="10"/>
        <end position="26"/>
    </location>
</feature>
<feature type="region of interest" description="Disordered" evidence="7">
    <location>
        <begin position="370"/>
        <end position="456"/>
    </location>
</feature>
<comment type="similarity">
    <text evidence="3">Belongs to the PRA1 family.</text>
</comment>
<evidence type="ECO:0000313" key="10">
    <source>
        <dbReference type="Proteomes" id="UP001346149"/>
    </source>
</evidence>
<comment type="subcellular location">
    <subcellularLocation>
        <location evidence="2">Endomembrane system</location>
        <topology evidence="2">Multi-pass membrane protein</topology>
    </subcellularLocation>
</comment>
<protein>
    <recommendedName>
        <fullName evidence="11">PRA1 family protein</fullName>
    </recommendedName>
</protein>
<name>A0AAN7M2A1_TRANT</name>
<sequence length="456" mass="49463">MDAHELRSRPSGNTSPPFSSETQDNTADAFASKGREDFRLLCPFSLPPTPEAAVVRIVRNVAYFWLLYTLVLWIGLSISLIPERKLSLLFLVATSAVASSYLLLMRLLPDSSLLHRFVDRRLVVAALAVVAGVGLVMTRAGKHLGITMAIGTPIVLVHALMRAREDLCLNEEALNPGELFFLVEKKPKETEYDLLSSMEEANMDAHELRNRPSGNTSPLLSSETQDKTADAFASKGREDFRLLCPFSPPPTPEAAVVRIALLLDALHPRPVVATSAVASSYLLLIRLLPDSSMLHRFVHRRLVVAALAVVAGVGLVMTHAGKHLGIAMAIGTPIVLVHALLRAREDLCLNEEALNPGELFFLVEKKPKERGHKDGADTVTIHLPKEKWPSLSERTPSALTQSEPPSGGGARHPPHLTALMATHVTSSQPTNFSAPHPTNAAPVSVARVRTPHGGAR</sequence>
<dbReference type="InterPro" id="IPR004895">
    <property type="entry name" value="Prenylated_rab_accept_PRA1"/>
</dbReference>
<comment type="caution">
    <text evidence="9">The sequence shown here is derived from an EMBL/GenBank/DDBJ whole genome shotgun (WGS) entry which is preliminary data.</text>
</comment>
<dbReference type="Pfam" id="PF03208">
    <property type="entry name" value="PRA1"/>
    <property type="match status" value="2"/>
</dbReference>
<feature type="transmembrane region" description="Helical" evidence="8">
    <location>
        <begin position="301"/>
        <end position="318"/>
    </location>
</feature>
<feature type="transmembrane region" description="Helical" evidence="8">
    <location>
        <begin position="144"/>
        <end position="161"/>
    </location>
</feature>
<evidence type="ECO:0000256" key="1">
    <source>
        <dbReference type="ARBA" id="ARBA00002501"/>
    </source>
</evidence>
<reference evidence="9 10" key="1">
    <citation type="journal article" date="2023" name="Hortic Res">
        <title>Pangenome of water caltrop reveals structural variations and asymmetric subgenome divergence after allopolyploidization.</title>
        <authorList>
            <person name="Zhang X."/>
            <person name="Chen Y."/>
            <person name="Wang L."/>
            <person name="Yuan Y."/>
            <person name="Fang M."/>
            <person name="Shi L."/>
            <person name="Lu R."/>
            <person name="Comes H.P."/>
            <person name="Ma Y."/>
            <person name="Chen Y."/>
            <person name="Huang G."/>
            <person name="Zhou Y."/>
            <person name="Zheng Z."/>
            <person name="Qiu Y."/>
        </authorList>
    </citation>
    <scope>NUCLEOTIDE SEQUENCE [LARGE SCALE GENOMIC DNA]</scope>
    <source>
        <strain evidence="9">F231</strain>
    </source>
</reference>
<organism evidence="9 10">
    <name type="scientific">Trapa natans</name>
    <name type="common">Water chestnut</name>
    <dbReference type="NCBI Taxonomy" id="22666"/>
    <lineage>
        <taxon>Eukaryota</taxon>
        <taxon>Viridiplantae</taxon>
        <taxon>Streptophyta</taxon>
        <taxon>Embryophyta</taxon>
        <taxon>Tracheophyta</taxon>
        <taxon>Spermatophyta</taxon>
        <taxon>Magnoliopsida</taxon>
        <taxon>eudicotyledons</taxon>
        <taxon>Gunneridae</taxon>
        <taxon>Pentapetalae</taxon>
        <taxon>rosids</taxon>
        <taxon>malvids</taxon>
        <taxon>Myrtales</taxon>
        <taxon>Lythraceae</taxon>
        <taxon>Trapa</taxon>
    </lineage>
</organism>
<evidence type="ECO:0008006" key="11">
    <source>
        <dbReference type="Google" id="ProtNLM"/>
    </source>
</evidence>
<dbReference type="GO" id="GO:0016192">
    <property type="term" value="P:vesicle-mediated transport"/>
    <property type="evidence" value="ECO:0007669"/>
    <property type="project" value="UniProtKB-ARBA"/>
</dbReference>
<feature type="transmembrane region" description="Helical" evidence="8">
    <location>
        <begin position="324"/>
        <end position="341"/>
    </location>
</feature>
<dbReference type="PANTHER" id="PTHR38519:SF3">
    <property type="entry name" value="PRA1 FAMILY PROTEIN"/>
    <property type="match status" value="1"/>
</dbReference>
<feature type="region of interest" description="Disordered" evidence="7">
    <location>
        <begin position="1"/>
        <end position="26"/>
    </location>
</feature>
<dbReference type="GO" id="GO:0005783">
    <property type="term" value="C:endoplasmic reticulum"/>
    <property type="evidence" value="ECO:0007669"/>
    <property type="project" value="UniProtKB-ARBA"/>
</dbReference>
<evidence type="ECO:0000256" key="2">
    <source>
        <dbReference type="ARBA" id="ARBA00004127"/>
    </source>
</evidence>
<proteinExistence type="inferred from homology"/>
<keyword evidence="4 8" id="KW-0812">Transmembrane</keyword>
<dbReference type="AlphaFoldDB" id="A0AAN7M2A1"/>
<comment type="function">
    <text evidence="1">May be involved in both secretory and endocytic intracellular trafficking in the endosomal/prevacuolar compartments.</text>
</comment>
<feature type="compositionally biased region" description="Polar residues" evidence="7">
    <location>
        <begin position="423"/>
        <end position="433"/>
    </location>
</feature>
<evidence type="ECO:0000256" key="4">
    <source>
        <dbReference type="ARBA" id="ARBA00022692"/>
    </source>
</evidence>
<evidence type="ECO:0000256" key="6">
    <source>
        <dbReference type="ARBA" id="ARBA00023136"/>
    </source>
</evidence>
<evidence type="ECO:0000256" key="8">
    <source>
        <dbReference type="SAM" id="Phobius"/>
    </source>
</evidence>
<feature type="transmembrane region" description="Helical" evidence="8">
    <location>
        <begin position="120"/>
        <end position="137"/>
    </location>
</feature>
<gene>
    <name evidence="9" type="ORF">SAY86_020434</name>
</gene>
<evidence type="ECO:0000313" key="9">
    <source>
        <dbReference type="EMBL" id="KAK4789115.1"/>
    </source>
</evidence>
<evidence type="ECO:0000256" key="3">
    <source>
        <dbReference type="ARBA" id="ARBA00006483"/>
    </source>
</evidence>
<accession>A0AAN7M2A1</accession>
<evidence type="ECO:0000256" key="7">
    <source>
        <dbReference type="SAM" id="MobiDB-lite"/>
    </source>
</evidence>
<keyword evidence="10" id="KW-1185">Reference proteome</keyword>
<keyword evidence="5 8" id="KW-1133">Transmembrane helix</keyword>
<keyword evidence="6 8" id="KW-0472">Membrane</keyword>